<feature type="compositionally biased region" description="Gly residues" evidence="4">
    <location>
        <begin position="1502"/>
        <end position="1511"/>
    </location>
</feature>
<dbReference type="Gene3D" id="2.120.10.80">
    <property type="entry name" value="Kelch-type beta propeller"/>
    <property type="match status" value="2"/>
</dbReference>
<accession>A0ABQ7K3H1</accession>
<feature type="compositionally biased region" description="Polar residues" evidence="4">
    <location>
        <begin position="424"/>
        <end position="435"/>
    </location>
</feature>
<feature type="compositionally biased region" description="Low complexity" evidence="4">
    <location>
        <begin position="71"/>
        <end position="89"/>
    </location>
</feature>
<evidence type="ECO:0000256" key="1">
    <source>
        <dbReference type="ARBA" id="ARBA00022441"/>
    </source>
</evidence>
<dbReference type="InterPro" id="IPR006652">
    <property type="entry name" value="Kelch_1"/>
</dbReference>
<keyword evidence="6" id="KW-1185">Reference proteome</keyword>
<feature type="coiled-coil region" evidence="3">
    <location>
        <begin position="1227"/>
        <end position="1397"/>
    </location>
</feature>
<feature type="coiled-coil region" evidence="3">
    <location>
        <begin position="1088"/>
        <end position="1178"/>
    </location>
</feature>
<proteinExistence type="predicted"/>
<dbReference type="EMBL" id="JAAAIM010000301">
    <property type="protein sequence ID" value="KAG0290275.1"/>
    <property type="molecule type" value="Genomic_DNA"/>
</dbReference>
<feature type="region of interest" description="Disordered" evidence="4">
    <location>
        <begin position="1206"/>
        <end position="1227"/>
    </location>
</feature>
<comment type="caution">
    <text evidence="5">The sequence shown here is derived from an EMBL/GenBank/DDBJ whole genome shotgun (WGS) entry which is preliminary data.</text>
</comment>
<protein>
    <submittedName>
        <fullName evidence="5">Negative regulator of mitotic exit</fullName>
    </submittedName>
</protein>
<feature type="compositionally biased region" description="Polar residues" evidence="4">
    <location>
        <begin position="90"/>
        <end position="108"/>
    </location>
</feature>
<dbReference type="InterPro" id="IPR015915">
    <property type="entry name" value="Kelch-typ_b-propeller"/>
</dbReference>
<keyword evidence="3" id="KW-0175">Coiled coil</keyword>
<evidence type="ECO:0000313" key="6">
    <source>
        <dbReference type="Proteomes" id="UP001194696"/>
    </source>
</evidence>
<feature type="compositionally biased region" description="Gly residues" evidence="4">
    <location>
        <begin position="1569"/>
        <end position="1580"/>
    </location>
</feature>
<evidence type="ECO:0000256" key="4">
    <source>
        <dbReference type="SAM" id="MobiDB-lite"/>
    </source>
</evidence>
<dbReference type="SUPFAM" id="SSF117281">
    <property type="entry name" value="Kelch motif"/>
    <property type="match status" value="1"/>
</dbReference>
<dbReference type="Pfam" id="PF24681">
    <property type="entry name" value="Kelch_KLHDC2_KLHL20_DRC7"/>
    <property type="match status" value="1"/>
</dbReference>
<feature type="region of interest" description="Disordered" evidence="4">
    <location>
        <begin position="1"/>
        <end position="108"/>
    </location>
</feature>
<dbReference type="PANTHER" id="PTHR46647:SF1">
    <property type="entry name" value="RAB9 EFFECTOR PROTEIN WITH KELCH MOTIFS"/>
    <property type="match status" value="1"/>
</dbReference>
<feature type="compositionally biased region" description="Polar residues" evidence="4">
    <location>
        <begin position="718"/>
        <end position="732"/>
    </location>
</feature>
<evidence type="ECO:0000313" key="5">
    <source>
        <dbReference type="EMBL" id="KAG0290275.1"/>
    </source>
</evidence>
<feature type="region of interest" description="Disordered" evidence="4">
    <location>
        <begin position="1499"/>
        <end position="1615"/>
    </location>
</feature>
<organism evidence="5 6">
    <name type="scientific">Linnemannia gamsii</name>
    <dbReference type="NCBI Taxonomy" id="64522"/>
    <lineage>
        <taxon>Eukaryota</taxon>
        <taxon>Fungi</taxon>
        <taxon>Fungi incertae sedis</taxon>
        <taxon>Mucoromycota</taxon>
        <taxon>Mortierellomycotina</taxon>
        <taxon>Mortierellomycetes</taxon>
        <taxon>Mortierellales</taxon>
        <taxon>Mortierellaceae</taxon>
        <taxon>Linnemannia</taxon>
    </lineage>
</organism>
<evidence type="ECO:0000256" key="3">
    <source>
        <dbReference type="SAM" id="Coils"/>
    </source>
</evidence>
<gene>
    <name evidence="5" type="primary">KEL2_3</name>
    <name evidence="5" type="ORF">BGZ96_006276</name>
</gene>
<feature type="compositionally biased region" description="Polar residues" evidence="4">
    <location>
        <begin position="673"/>
        <end position="693"/>
    </location>
</feature>
<keyword evidence="1" id="KW-0880">Kelch repeat</keyword>
<name>A0ABQ7K3H1_9FUNG</name>
<feature type="compositionally biased region" description="Basic and acidic residues" evidence="4">
    <location>
        <begin position="467"/>
        <end position="480"/>
    </location>
</feature>
<dbReference type="InterPro" id="IPR052124">
    <property type="entry name" value="Rab9_kelch_effector"/>
</dbReference>
<feature type="compositionally biased region" description="Polar residues" evidence="4">
    <location>
        <begin position="1519"/>
        <end position="1529"/>
    </location>
</feature>
<feature type="compositionally biased region" description="Polar residues" evidence="4">
    <location>
        <begin position="37"/>
        <end position="70"/>
    </location>
</feature>
<dbReference type="Proteomes" id="UP001194696">
    <property type="component" value="Unassembled WGS sequence"/>
</dbReference>
<feature type="compositionally biased region" description="Low complexity" evidence="4">
    <location>
        <begin position="1206"/>
        <end position="1216"/>
    </location>
</feature>
<feature type="compositionally biased region" description="Polar residues" evidence="4">
    <location>
        <begin position="449"/>
        <end position="461"/>
    </location>
</feature>
<keyword evidence="2" id="KW-0677">Repeat</keyword>
<feature type="region of interest" description="Disordered" evidence="4">
    <location>
        <begin position="673"/>
        <end position="747"/>
    </location>
</feature>
<reference evidence="5 6" key="1">
    <citation type="journal article" date="2020" name="Fungal Divers.">
        <title>Resolving the Mortierellaceae phylogeny through synthesis of multi-gene phylogenetics and phylogenomics.</title>
        <authorList>
            <person name="Vandepol N."/>
            <person name="Liber J."/>
            <person name="Desiro A."/>
            <person name="Na H."/>
            <person name="Kennedy M."/>
            <person name="Barry K."/>
            <person name="Grigoriev I.V."/>
            <person name="Miller A.N."/>
            <person name="O'Donnell K."/>
            <person name="Stajich J.E."/>
            <person name="Bonito G."/>
        </authorList>
    </citation>
    <scope>NUCLEOTIDE SEQUENCE [LARGE SCALE GENOMIC DNA]</scope>
    <source>
        <strain evidence="5 6">AD045</strain>
    </source>
</reference>
<feature type="compositionally biased region" description="Polar residues" evidence="4">
    <location>
        <begin position="700"/>
        <end position="710"/>
    </location>
</feature>
<evidence type="ECO:0000256" key="2">
    <source>
        <dbReference type="ARBA" id="ARBA00022737"/>
    </source>
</evidence>
<dbReference type="SMART" id="SM00612">
    <property type="entry name" value="Kelch"/>
    <property type="match status" value="2"/>
</dbReference>
<feature type="compositionally biased region" description="Polar residues" evidence="4">
    <location>
        <begin position="553"/>
        <end position="564"/>
    </location>
</feature>
<feature type="compositionally biased region" description="Low complexity" evidence="4">
    <location>
        <begin position="733"/>
        <end position="743"/>
    </location>
</feature>
<feature type="region of interest" description="Disordered" evidence="4">
    <location>
        <begin position="894"/>
        <end position="914"/>
    </location>
</feature>
<feature type="coiled-coil region" evidence="3">
    <location>
        <begin position="1429"/>
        <end position="1463"/>
    </location>
</feature>
<dbReference type="PANTHER" id="PTHR46647">
    <property type="entry name" value="RAB9 EFFECTOR PROTEIN WITH KELCH MOTIFS"/>
    <property type="match status" value="1"/>
</dbReference>
<feature type="compositionally biased region" description="Low complexity" evidence="4">
    <location>
        <begin position="18"/>
        <end position="36"/>
    </location>
</feature>
<feature type="compositionally biased region" description="Basic and acidic residues" evidence="4">
    <location>
        <begin position="1595"/>
        <end position="1615"/>
    </location>
</feature>
<feature type="compositionally biased region" description="Basic and acidic residues" evidence="4">
    <location>
        <begin position="436"/>
        <end position="448"/>
    </location>
</feature>
<feature type="region of interest" description="Disordered" evidence="4">
    <location>
        <begin position="423"/>
        <end position="568"/>
    </location>
</feature>
<feature type="compositionally biased region" description="Polar residues" evidence="4">
    <location>
        <begin position="533"/>
        <end position="545"/>
    </location>
</feature>
<sequence length="1615" mass="177680">MAGLFSSKKNKKDRDDTSSTNSGSNYNSSNQRYQQGRPSTASQSRDNFSANNSTSYSQSDYPYNNGANNGSFHQSSSQQQLSNFQQSYQHSATSFSTHQSNGTSLTSGPWSSGVVMSTNPFPRFSHTASFVNTGNDIYVYGGIVKGSVQKDIHVIDAQSLHCQILPVGGDAPSAANGHTAVSLGQYVMYFGGKDAKGKTSDSLFVFHTGRKEWNKPSIQSLQPAPRHSHAACVIGTIMYVTCGQLSGFYMNDIAAFDMKTLNGKNPVWTMIEPKSSMPPARAGHCAASYDGKVYIFGGADDKYFYNDIWCFDPSNRRWEAVPAYGNLPTSRQGHTCCVIEDTMYIYGGMNHEDQLLGDLCAFKFTERRWITIAVTEAASARTEHAMCNVGDRIYIFGGQLDLNANEDSGLIHVLETSKIRWSDPSGSQRLAYDNDSTVRTDVGMDDRSSSYSRPSHTTDSQRAPIHNGHDQNGHSGDSRRGPYQQQQQHIERSESYTSQNQNQHHHQQPQQHQRYQNQNQQQQQRQQDHQDQVYSQTEMNGSRSRLTPPDDSQVGQRSPSSLSIEFNEATHVARRRTIGKPVGYVVPETEARGTQSIDEARRPINESLDLEMSRASPVQIQRASLHQGIHGSSAGGVDSEDRIAVAYGQPNGVRQQKSTASIHAQFSHLDLNRQGSSASSVTDALNRQGSYASTTTTTTIQVNGRSTDSRSPLRATNPDYQESNTVTRNYHQSSSSSSNSSSNEIKDLKQREQWLMAEVSMARKKIGDRPLSMAIMALEDELENCEVDSEKYRIMQALLNVKAELERSKTTIATQAQIASNKVREAERVRTSALQEAAYLKAKVSALESGEVSALVSTETARATDLEKRLTSALAQLDKYEAQFVQYETILEHEKHSREAAEDREREASSRAEDAQIAHTRALSELTNLHERASVAEASLRETVVKSATSEAGLSSYQQQSAALFSQISTLKTTVDHQKKSLEKVKMAYTVANERAEHADKMWNQSRGDMDQTQLEMASVRADMDRAQRQSDHWKSKASETELLWQKAKKENETMRMLLEEDMNAAYSPASKDRKHDSIMAITSASRLAELEHELTTLRNLLRESQESLTVATRDLGDTMLRLSQLEQTSMTARAEAATAQRQLTESRGKVTLLQAQLIRKEEAVEEMVKEQENNEAQLGLLRGVMKDNGMVADDFILEALSKGGSSAASADGKSSPEGGGGGGGAVLPLKLKVQEAEKRAAEAERQVEELTKLKVGQEGRIQQLEADYQTALHYVQNTEAKLQRLRDEAQAAKAEKDALRASLKDLESKHALCTGGGSDGGSAESVAELEEEVADLHRQLHSSHERSVELEKQIKVLSNQAGSYSQGQLEAVERTLAETRKQLDMSEEELQQAHELNKVTGQELEDALDALKRNKSSGSNGAVLEASMENAQRTISGLQRTNKDLEEQLRASENKISLLLDNFQSAPESVRNSVASLSALMSAHGSAAGDDYMRFIESSGHGHGSGGQHGHGQYRPMMNSSSYATSPPLSGMGSRSHMTSPSSMSGESMRSPTSSSFQSRMNNNNGRSNGGGATAGGGSTTSSSSASAMSNSQKLEEYEKMIDEMTNARRHYEE</sequence>
<feature type="compositionally biased region" description="Low complexity" evidence="4">
    <location>
        <begin position="1533"/>
        <end position="1568"/>
    </location>
</feature>
<feature type="compositionally biased region" description="Low complexity" evidence="4">
    <location>
        <begin position="508"/>
        <end position="525"/>
    </location>
</feature>
<feature type="compositionally biased region" description="Low complexity" evidence="4">
    <location>
        <begin position="1581"/>
        <end position="1593"/>
    </location>
</feature>